<comment type="caution">
    <text evidence="2">The sequence shown here is derived from an EMBL/GenBank/DDBJ whole genome shotgun (WGS) entry which is preliminary data.</text>
</comment>
<feature type="compositionally biased region" description="Low complexity" evidence="1">
    <location>
        <begin position="77"/>
        <end position="92"/>
    </location>
</feature>
<evidence type="ECO:0000313" key="2">
    <source>
        <dbReference type="EMBL" id="KAI1895030.1"/>
    </source>
</evidence>
<name>A0A8T3DG22_9TELE</name>
<feature type="compositionally biased region" description="Pro residues" evidence="1">
    <location>
        <begin position="93"/>
        <end position="109"/>
    </location>
</feature>
<dbReference type="Proteomes" id="UP000829720">
    <property type="component" value="Unassembled WGS sequence"/>
</dbReference>
<dbReference type="EMBL" id="JAERUA010000009">
    <property type="protein sequence ID" value="KAI1895030.1"/>
    <property type="molecule type" value="Genomic_DNA"/>
</dbReference>
<proteinExistence type="predicted"/>
<protein>
    <submittedName>
        <fullName evidence="2">Uncharacterized protein</fullName>
    </submittedName>
</protein>
<gene>
    <name evidence="2" type="ORF">AGOR_G00102070</name>
</gene>
<feature type="region of interest" description="Disordered" evidence="1">
    <location>
        <begin position="69"/>
        <end position="176"/>
    </location>
</feature>
<feature type="compositionally biased region" description="Polar residues" evidence="1">
    <location>
        <begin position="161"/>
        <end position="176"/>
    </location>
</feature>
<dbReference type="GO" id="GO:0030154">
    <property type="term" value="P:cell differentiation"/>
    <property type="evidence" value="ECO:0007669"/>
    <property type="project" value="TreeGrafter"/>
</dbReference>
<dbReference type="OrthoDB" id="9948858at2759"/>
<organism evidence="2 3">
    <name type="scientific">Albula goreensis</name>
    <dbReference type="NCBI Taxonomy" id="1534307"/>
    <lineage>
        <taxon>Eukaryota</taxon>
        <taxon>Metazoa</taxon>
        <taxon>Chordata</taxon>
        <taxon>Craniata</taxon>
        <taxon>Vertebrata</taxon>
        <taxon>Euteleostomi</taxon>
        <taxon>Actinopterygii</taxon>
        <taxon>Neopterygii</taxon>
        <taxon>Teleostei</taxon>
        <taxon>Albuliformes</taxon>
        <taxon>Albulidae</taxon>
        <taxon>Albula</taxon>
    </lineage>
</organism>
<dbReference type="PANTHER" id="PTHR23039">
    <property type="entry name" value="NANCE-HORAN SYNDROME PROTEIN"/>
    <property type="match status" value="1"/>
</dbReference>
<dbReference type="AlphaFoldDB" id="A0A8T3DG22"/>
<sequence>MRLQEAIRMKTAAMSRRDGPQARLGSRSALSPSPSPASTASFIFSKSTKKVVIETPSSPEAQADLKRSLANELTRVTNPAKTAATDPAKTVKVPPPVARKPSQHPPTNPGTPTESTPPITPAAESPKQDAVPPKELDNVGETPGEQPKEKPNSASADPAGTSESAGTGQVTSSQTS</sequence>
<feature type="region of interest" description="Disordered" evidence="1">
    <location>
        <begin position="1"/>
        <end position="47"/>
    </location>
</feature>
<evidence type="ECO:0000313" key="3">
    <source>
        <dbReference type="Proteomes" id="UP000829720"/>
    </source>
</evidence>
<dbReference type="PANTHER" id="PTHR23039:SF6">
    <property type="entry name" value="SIMILAR TO MKIAA1522 PROTEIN"/>
    <property type="match status" value="1"/>
</dbReference>
<reference evidence="2" key="1">
    <citation type="submission" date="2021-01" db="EMBL/GenBank/DDBJ databases">
        <authorList>
            <person name="Zahm M."/>
            <person name="Roques C."/>
            <person name="Cabau C."/>
            <person name="Klopp C."/>
            <person name="Donnadieu C."/>
            <person name="Jouanno E."/>
            <person name="Lampietro C."/>
            <person name="Louis A."/>
            <person name="Herpin A."/>
            <person name="Echchiki A."/>
            <person name="Berthelot C."/>
            <person name="Parey E."/>
            <person name="Roest-Crollius H."/>
            <person name="Braasch I."/>
            <person name="Postlethwait J."/>
            <person name="Bobe J."/>
            <person name="Montfort J."/>
            <person name="Bouchez O."/>
            <person name="Begum T."/>
            <person name="Mejri S."/>
            <person name="Adams A."/>
            <person name="Chen W.-J."/>
            <person name="Guiguen Y."/>
        </authorList>
    </citation>
    <scope>NUCLEOTIDE SEQUENCE</scope>
    <source>
        <tissue evidence="2">Blood</tissue>
    </source>
</reference>
<evidence type="ECO:0000256" key="1">
    <source>
        <dbReference type="SAM" id="MobiDB-lite"/>
    </source>
</evidence>
<feature type="compositionally biased region" description="Low complexity" evidence="1">
    <location>
        <begin position="26"/>
        <end position="41"/>
    </location>
</feature>
<accession>A0A8T3DG22</accession>
<keyword evidence="3" id="KW-1185">Reference proteome</keyword>